<dbReference type="PIRSF" id="PIRSF000535">
    <property type="entry name" value="1PFK/6PFK/LacC"/>
    <property type="match status" value="1"/>
</dbReference>
<evidence type="ECO:0000313" key="8">
    <source>
        <dbReference type="EMBL" id="TKB97945.1"/>
    </source>
</evidence>
<evidence type="ECO:0000259" key="7">
    <source>
        <dbReference type="Pfam" id="PF00294"/>
    </source>
</evidence>
<keyword evidence="9" id="KW-1185">Reference proteome</keyword>
<dbReference type="InterPro" id="IPR029056">
    <property type="entry name" value="Ribokinase-like"/>
</dbReference>
<comment type="caution">
    <text evidence="8">The sequence shown here is derived from an EMBL/GenBank/DDBJ whole genome shotgun (WGS) entry which is preliminary data.</text>
</comment>
<evidence type="ECO:0000256" key="6">
    <source>
        <dbReference type="PIRNR" id="PIRNR000535"/>
    </source>
</evidence>
<dbReference type="PROSITE" id="PS00584">
    <property type="entry name" value="PFKB_KINASES_2"/>
    <property type="match status" value="1"/>
</dbReference>
<dbReference type="EMBL" id="SWBP01000003">
    <property type="protein sequence ID" value="TKB97945.1"/>
    <property type="molecule type" value="Genomic_DNA"/>
</dbReference>
<dbReference type="Proteomes" id="UP000308181">
    <property type="component" value="Unassembled WGS sequence"/>
</dbReference>
<gene>
    <name evidence="8" type="ORF">FA046_09780</name>
</gene>
<dbReference type="InterPro" id="IPR002173">
    <property type="entry name" value="Carboh/pur_kinase_PfkB_CS"/>
</dbReference>
<dbReference type="CDD" id="cd01164">
    <property type="entry name" value="FruK_PfkB_like"/>
    <property type="match status" value="1"/>
</dbReference>
<dbReference type="PANTHER" id="PTHR46566:SF2">
    <property type="entry name" value="ATP-DEPENDENT 6-PHOSPHOFRUCTOKINASE ISOZYME 2"/>
    <property type="match status" value="1"/>
</dbReference>
<keyword evidence="2 6" id="KW-0808">Transferase</keyword>
<accession>A0A4U1BYW1</accession>
<keyword evidence="3" id="KW-0547">Nucleotide-binding</keyword>
<sequence>MAAIVTITFSPAIDKSTTVVKLIPEKKLTCSNPVYEPGGGGINVARAIHKLGGNATAIYFAGGYTGKTFSKLLANELVESIIIETKENTRENLMVLETASNQQFRFGMPSTKLYKQEWLTCLSIIKGLKNVKYIVSSGGLSPNLPDDIFVRLSKIARKKNARLIIDTSGEALKKAIKAGVYLIKPNLKELSSLVGKEEIKVTEVEEVAKEVINNSKCEVVVVSLGASGALLITKNETIRVMPPKVKINSTVGAGDSMLAGIVLSLANHKNLTEVMQYGVACGTAATMNLGTQLCKKKDVLSLFKMIQLK</sequence>
<dbReference type="Gene3D" id="3.40.1190.20">
    <property type="match status" value="1"/>
</dbReference>
<dbReference type="InterPro" id="IPR017583">
    <property type="entry name" value="Tagatose/fructose_Pkinase"/>
</dbReference>
<evidence type="ECO:0000256" key="3">
    <source>
        <dbReference type="ARBA" id="ARBA00022741"/>
    </source>
</evidence>
<organism evidence="8 9">
    <name type="scientific">Pedobacter cryophilus</name>
    <dbReference type="NCBI Taxonomy" id="2571271"/>
    <lineage>
        <taxon>Bacteria</taxon>
        <taxon>Pseudomonadati</taxon>
        <taxon>Bacteroidota</taxon>
        <taxon>Sphingobacteriia</taxon>
        <taxon>Sphingobacteriales</taxon>
        <taxon>Sphingobacteriaceae</taxon>
        <taxon>Pedobacter</taxon>
    </lineage>
</organism>
<dbReference type="FunFam" id="3.40.1190.20:FF:000001">
    <property type="entry name" value="Phosphofructokinase"/>
    <property type="match status" value="1"/>
</dbReference>
<dbReference type="GO" id="GO:0005829">
    <property type="term" value="C:cytosol"/>
    <property type="evidence" value="ECO:0007669"/>
    <property type="project" value="TreeGrafter"/>
</dbReference>
<dbReference type="InterPro" id="IPR011611">
    <property type="entry name" value="PfkB_dom"/>
</dbReference>
<dbReference type="OrthoDB" id="9801219at2"/>
<evidence type="ECO:0000256" key="1">
    <source>
        <dbReference type="ARBA" id="ARBA00010688"/>
    </source>
</evidence>
<comment type="similarity">
    <text evidence="1">Belongs to the carbohydrate kinase PfkB family.</text>
</comment>
<protein>
    <submittedName>
        <fullName evidence="8">1-phosphofructokinase family hexose kinase</fullName>
    </submittedName>
</protein>
<keyword evidence="4 8" id="KW-0418">Kinase</keyword>
<evidence type="ECO:0000256" key="4">
    <source>
        <dbReference type="ARBA" id="ARBA00022777"/>
    </source>
</evidence>
<dbReference type="PROSITE" id="PS00583">
    <property type="entry name" value="PFKB_KINASES_1"/>
    <property type="match status" value="1"/>
</dbReference>
<name>A0A4U1BYW1_9SPHI</name>
<dbReference type="PANTHER" id="PTHR46566">
    <property type="entry name" value="1-PHOSPHOFRUCTOKINASE-RELATED"/>
    <property type="match status" value="1"/>
</dbReference>
<keyword evidence="5" id="KW-0067">ATP-binding</keyword>
<dbReference type="NCBIfam" id="TIGR03168">
    <property type="entry name" value="1-PFK"/>
    <property type="match status" value="1"/>
</dbReference>
<proteinExistence type="inferred from homology"/>
<feature type="domain" description="Carbohydrate kinase PfkB" evidence="7">
    <location>
        <begin position="18"/>
        <end position="296"/>
    </location>
</feature>
<dbReference type="AlphaFoldDB" id="A0A4U1BYW1"/>
<dbReference type="GO" id="GO:0003872">
    <property type="term" value="F:6-phosphofructokinase activity"/>
    <property type="evidence" value="ECO:0007669"/>
    <property type="project" value="TreeGrafter"/>
</dbReference>
<evidence type="ECO:0000256" key="5">
    <source>
        <dbReference type="ARBA" id="ARBA00022840"/>
    </source>
</evidence>
<reference evidence="8 9" key="1">
    <citation type="submission" date="2019-04" db="EMBL/GenBank/DDBJ databases">
        <title>Pedobacter sp. AR-3-17 sp. nov., isolated from Arctic soil.</title>
        <authorList>
            <person name="Dahal R.H."/>
            <person name="Kim D.-U."/>
        </authorList>
    </citation>
    <scope>NUCLEOTIDE SEQUENCE [LARGE SCALE GENOMIC DNA]</scope>
    <source>
        <strain evidence="8 9">AR-3-17</strain>
    </source>
</reference>
<evidence type="ECO:0000313" key="9">
    <source>
        <dbReference type="Proteomes" id="UP000308181"/>
    </source>
</evidence>
<dbReference type="Pfam" id="PF00294">
    <property type="entry name" value="PfkB"/>
    <property type="match status" value="1"/>
</dbReference>
<dbReference type="SUPFAM" id="SSF53613">
    <property type="entry name" value="Ribokinase-like"/>
    <property type="match status" value="1"/>
</dbReference>
<dbReference type="GO" id="GO:0005524">
    <property type="term" value="F:ATP binding"/>
    <property type="evidence" value="ECO:0007669"/>
    <property type="project" value="UniProtKB-KW"/>
</dbReference>
<evidence type="ECO:0000256" key="2">
    <source>
        <dbReference type="ARBA" id="ARBA00022679"/>
    </source>
</evidence>